<dbReference type="InterPro" id="IPR036890">
    <property type="entry name" value="HATPase_C_sf"/>
</dbReference>
<name>A0AAU8KZ40_9CAUD</name>
<dbReference type="EMBL" id="PP869623">
    <property type="protein sequence ID" value="XCN28064.1"/>
    <property type="molecule type" value="Genomic_DNA"/>
</dbReference>
<sequence length="939" mass="107833">MRQQQKEHFTKQSSSIAGQTFGVELSAKLFETVYGNMYRYKEAACTRELLCNMLDSHEMRDRSYRIIPSHYASVLSIPQRSISKFLAPKGTKPVVHLPDELEPWLEMRDYGIGLSLEQIIGDAIPAEVDELLIQGNMVVKDDSVPDGAVIIGEPGFYDGRLVFRSPENNEIIRGPGLYTTLFRSTKAEDNDMIGAFGLGSKSPFAVTDTFTVESRYEGKVYRFLMYLNSNRIPCCDMVTKDLETRDPKPDNTEEYNGLTVRVPVKNGEYGRYANELKRLGRVMEEKNLPEVENDRYFDGFTSIDRSNRINNTYVQPDKNGEHFAVMGGVSYPIDTKQLPTHLCAVLSRFPTTYTFFGIGELNVPPSREDLDYGEFTRAALEESLETLRNSIVDASVHEVIAAQRQGPLASYYAKMRYKDLYGDSFLVLLNEKVPVDPRFNMKGYFTVPGYDPVINREYVQGLSDYPDLINTKEKFYRMTMFTSWNREDGYTMDVSLFHKKSPYIVIMDDPKAHVQKCKTLATKNGRDVLLVVPDPNLTKVRNSKLGKLYTNSKEMRERVKKWCGVKKDMDYLAFADAFAEYFEGIVDPSDIKFTSELDYDRLVVEGNLGIMQVRYTKGSYSNMSFEGMDMQPDAIVKVAETGKRMVYIEMSGHSIISEINGEVLNAREIENMWNLMKQMKSPSASDDHVKDKGNEWYSEDAMLSNHLYMVRRKAVPFLKRNSQYFVPFQEVVAEFIETYKSMFTALELEGFSGKDQVIRNYIGRHDYYLWICQQLKNDELYQKFHDIQNKFRRSLLNSQACNKHRSEILEGRAYFYRYHRSMLQEFLESYSKYGSVFQDDVYGFKKYNKLVDAADFLLQKTARKVLGLESTDALLSSNNGSRRGRIRSEAGRKDQVKIAIEKYLIAQYVAASYKPVMGNKLLGKSQFMKTVLGDISPGV</sequence>
<organism evidence="1">
    <name type="scientific">Serratia phage Kevin</name>
    <dbReference type="NCBI Taxonomy" id="3161161"/>
    <lineage>
        <taxon>Viruses</taxon>
        <taxon>Duplodnaviria</taxon>
        <taxon>Heunggongvirae</taxon>
        <taxon>Uroviricota</taxon>
        <taxon>Caudoviricetes</taxon>
        <taxon>Pantevenvirales</taxon>
        <taxon>Ackermannviridae</taxon>
        <taxon>Miltonvirus</taxon>
    </lineage>
</organism>
<reference evidence="1" key="1">
    <citation type="submission" date="2024-06" db="EMBL/GenBank/DDBJ databases">
        <authorList>
            <person name="Melgar S."/>
            <person name="Ryabinky S."/>
            <person name="Merugu K."/>
            <person name="Desisa B."/>
            <person name="Truong H."/>
            <person name="Jamal R."/>
            <person name="Sandhu A."/>
            <person name="Johnson A."/>
        </authorList>
    </citation>
    <scope>NUCLEOTIDE SEQUENCE</scope>
</reference>
<proteinExistence type="predicted"/>
<evidence type="ECO:0000313" key="1">
    <source>
        <dbReference type="EMBL" id="XCN28064.1"/>
    </source>
</evidence>
<dbReference type="Gene3D" id="3.30.565.10">
    <property type="entry name" value="Histidine kinase-like ATPase, C-terminal domain"/>
    <property type="match status" value="2"/>
</dbReference>
<accession>A0AAU8KZ40</accession>
<dbReference type="SUPFAM" id="SSF55874">
    <property type="entry name" value="ATPase domain of HSP90 chaperone/DNA topoisomerase II/histidine kinase"/>
    <property type="match status" value="1"/>
</dbReference>
<protein>
    <submittedName>
        <fullName evidence="1">RIIA-like protein</fullName>
    </submittedName>
</protein>